<keyword evidence="1" id="KW-0732">Signal</keyword>
<evidence type="ECO:0000313" key="2">
    <source>
        <dbReference type="EMBL" id="XBL99466.1"/>
    </source>
</evidence>
<organism evidence="2">
    <name type="scientific">Chitinibacter mangrovi</name>
    <dbReference type="NCBI Taxonomy" id="3153927"/>
    <lineage>
        <taxon>Bacteria</taxon>
        <taxon>Pseudomonadati</taxon>
        <taxon>Pseudomonadota</taxon>
        <taxon>Betaproteobacteria</taxon>
        <taxon>Neisseriales</taxon>
        <taxon>Chitinibacteraceae</taxon>
        <taxon>Chitinibacter</taxon>
    </lineage>
</organism>
<dbReference type="AlphaFoldDB" id="A0AAU7F6E9"/>
<accession>A0AAU7F6E9</accession>
<sequence length="610" mass="65500">MSFRHCSAWVLSLSLVACGGGGADTPMPSPTAVPQSPQSVSGLAAYGMALAHAQIIMKDRHGNVLTTQADAKGQWSIADVSSLTAPMVIQAKGTVGGVGHTFYSVPIGPVGPTSTANINPLTTALLAQAAGISPDVIFADPGRLASLDSAKLQAAQQKLRLALAGYLSALGIEAKRLDFIATAFTADHQGLDKLMDLVKVHAISVGEQMAITVDDTTTDTSVQIVPNEMPKELARPDPATLALDLAAIPSRLLQWNQLLKTKAGVDSAAFAAFWDEAYLDTAGSSADEITKLRKEYELDPGLALQASLVSVLGCKLKVCQVLLSLTDAKGVSRLSEKTYLKQGADGQWRFFGDQGRYGPDFAAGFFSLAEKRQSLYRSGAPAADYQQLIQLFVRHPFRDSIGCARFYAKGKADSGWKKYYEMNASATNPVMTRRWYNPSDEIINELNAKIDAGGALYRVETFANADCTGTSRYYDQSLTQRFYSEAGLVNIAFPDAIGLGENKVRFNAQGINYLRVTIESLKNKTTLADVEWKGEAIKALGGEVSVAKVQASLNGSSADWSDAVITRWYAEADHHISTAYTWSNSCSYLGVSLSALNSCLRSQTLAQTAW</sequence>
<proteinExistence type="predicted"/>
<feature type="chain" id="PRO_5043716927" description="Lipoprotein" evidence="1">
    <location>
        <begin position="24"/>
        <end position="610"/>
    </location>
</feature>
<dbReference type="RefSeq" id="WP_348943888.1">
    <property type="nucleotide sequence ID" value="NZ_CP157355.1"/>
</dbReference>
<evidence type="ECO:0008006" key="3">
    <source>
        <dbReference type="Google" id="ProtNLM"/>
    </source>
</evidence>
<reference evidence="2" key="1">
    <citation type="submission" date="2024-05" db="EMBL/GenBank/DDBJ databases">
        <authorList>
            <person name="Yang L."/>
            <person name="Pan L."/>
        </authorList>
    </citation>
    <scope>NUCLEOTIDE SEQUENCE</scope>
    <source>
        <strain evidence="2">FCG-7</strain>
    </source>
</reference>
<dbReference type="PROSITE" id="PS51257">
    <property type="entry name" value="PROKAR_LIPOPROTEIN"/>
    <property type="match status" value="1"/>
</dbReference>
<dbReference type="EMBL" id="CP157355">
    <property type="protein sequence ID" value="XBL99466.1"/>
    <property type="molecule type" value="Genomic_DNA"/>
</dbReference>
<evidence type="ECO:0000256" key="1">
    <source>
        <dbReference type="SAM" id="SignalP"/>
    </source>
</evidence>
<name>A0AAU7F6E9_9NEIS</name>
<feature type="signal peptide" evidence="1">
    <location>
        <begin position="1"/>
        <end position="23"/>
    </location>
</feature>
<gene>
    <name evidence="2" type="ORF">ABHF33_10320</name>
</gene>
<protein>
    <recommendedName>
        <fullName evidence="3">Lipoprotein</fullName>
    </recommendedName>
</protein>
<dbReference type="KEGG" id="cmav:ABHF33_10320"/>